<sequence length="85" mass="10670">MIHKLFTSPITLIKKVGEHVKEEVDKEWYDLEHIQKKIIQLQMMYELEEISEEAYEQQEEELMLRYEMAKKREMEQWEEMTKRYE</sequence>
<dbReference type="InterPro" id="IPR007804">
    <property type="entry name" value="GvpG"/>
</dbReference>
<dbReference type="Proteomes" id="UP000663970">
    <property type="component" value="Unassembled WGS sequence"/>
</dbReference>
<protein>
    <submittedName>
        <fullName evidence="1">Gas vesicle protein GvpG</fullName>
    </submittedName>
</protein>
<keyword evidence="2" id="KW-1185">Reference proteome</keyword>
<organism evidence="1 2">
    <name type="scientific">Halobacillus kuroshimensis</name>
    <dbReference type="NCBI Taxonomy" id="302481"/>
    <lineage>
        <taxon>Bacteria</taxon>
        <taxon>Bacillati</taxon>
        <taxon>Bacillota</taxon>
        <taxon>Bacilli</taxon>
        <taxon>Bacillales</taxon>
        <taxon>Bacillaceae</taxon>
        <taxon>Halobacillus</taxon>
    </lineage>
</organism>
<comment type="caution">
    <text evidence="1">The sequence shown here is derived from an EMBL/GenBank/DDBJ whole genome shotgun (WGS) entry which is preliminary data.</text>
</comment>
<accession>A0ABS3DVK3</accession>
<evidence type="ECO:0000313" key="1">
    <source>
        <dbReference type="EMBL" id="MBN8235284.1"/>
    </source>
</evidence>
<evidence type="ECO:0000313" key="2">
    <source>
        <dbReference type="Proteomes" id="UP000663970"/>
    </source>
</evidence>
<gene>
    <name evidence="1" type="ORF">JF544_08470</name>
</gene>
<dbReference type="EMBL" id="JAEKJY010000002">
    <property type="protein sequence ID" value="MBN8235284.1"/>
    <property type="molecule type" value="Genomic_DNA"/>
</dbReference>
<proteinExistence type="predicted"/>
<reference evidence="1 2" key="1">
    <citation type="submission" date="2020-12" db="EMBL/GenBank/DDBJ databases">
        <title>Oil enriched cultivation method for isolating marine PHA-producing bacteria.</title>
        <authorList>
            <person name="Zheng W."/>
            <person name="Yu S."/>
            <person name="Huang Y."/>
        </authorList>
    </citation>
    <scope>NUCLEOTIDE SEQUENCE [LARGE SCALE GENOMIC DNA]</scope>
    <source>
        <strain evidence="1 2">SY-2-6</strain>
    </source>
</reference>
<dbReference type="RefSeq" id="WP_027955013.1">
    <property type="nucleotide sequence ID" value="NZ_JAEKJY010000002.1"/>
</dbReference>
<dbReference type="Pfam" id="PF05120">
    <property type="entry name" value="GvpG"/>
    <property type="match status" value="1"/>
</dbReference>
<name>A0ABS3DVK3_9BACI</name>